<dbReference type="InterPro" id="IPR004358">
    <property type="entry name" value="Sig_transdc_His_kin-like_C"/>
</dbReference>
<dbReference type="Gene3D" id="3.30.565.10">
    <property type="entry name" value="Histidine kinase-like ATPase, C-terminal domain"/>
    <property type="match status" value="1"/>
</dbReference>
<dbReference type="Pfam" id="PF00512">
    <property type="entry name" value="HisKA"/>
    <property type="match status" value="1"/>
</dbReference>
<dbReference type="GO" id="GO:0004721">
    <property type="term" value="F:phosphoprotein phosphatase activity"/>
    <property type="evidence" value="ECO:0007669"/>
    <property type="project" value="TreeGrafter"/>
</dbReference>
<organism evidence="12 13">
    <name type="scientific">Paenibacillus lautus</name>
    <name type="common">Bacillus lautus</name>
    <dbReference type="NCBI Taxonomy" id="1401"/>
    <lineage>
        <taxon>Bacteria</taxon>
        <taxon>Bacillati</taxon>
        <taxon>Bacillota</taxon>
        <taxon>Bacilli</taxon>
        <taxon>Bacillales</taxon>
        <taxon>Paenibacillaceae</taxon>
        <taxon>Paenibacillus</taxon>
    </lineage>
</organism>
<dbReference type="PRINTS" id="PR00344">
    <property type="entry name" value="BCTRLSENSOR"/>
</dbReference>
<dbReference type="GO" id="GO:0005524">
    <property type="term" value="F:ATP binding"/>
    <property type="evidence" value="ECO:0007669"/>
    <property type="project" value="UniProtKB-KW"/>
</dbReference>
<dbReference type="PROSITE" id="PS50109">
    <property type="entry name" value="HIS_KIN"/>
    <property type="match status" value="1"/>
</dbReference>
<reference evidence="12 13" key="1">
    <citation type="submission" date="2018-09" db="EMBL/GenBank/DDBJ databases">
        <title>Genome Sequence of Paenibacillus lautus Strain E7593-69, Azo Dye-Degrading Bacteria, Isolated from Commercial Tattoo Inks.</title>
        <authorList>
            <person name="Nho S.W."/>
            <person name="Kim S.-J."/>
            <person name="Kweon O."/>
            <person name="Cerniglia C.E."/>
        </authorList>
    </citation>
    <scope>NUCLEOTIDE SEQUENCE [LARGE SCALE GENOMIC DNA]</scope>
    <source>
        <strain evidence="12 13">E7593-69</strain>
    </source>
</reference>
<dbReference type="Gene3D" id="1.10.287.130">
    <property type="match status" value="1"/>
</dbReference>
<dbReference type="RefSeq" id="WP_119847196.1">
    <property type="nucleotide sequence ID" value="NZ_CP032412.1"/>
</dbReference>
<keyword evidence="9" id="KW-0902">Two-component regulatory system</keyword>
<dbReference type="GO" id="GO:0005886">
    <property type="term" value="C:plasma membrane"/>
    <property type="evidence" value="ECO:0007669"/>
    <property type="project" value="UniProtKB-SubCell"/>
</dbReference>
<name>A0A385TI55_PAELA</name>
<evidence type="ECO:0000256" key="8">
    <source>
        <dbReference type="ARBA" id="ARBA00022840"/>
    </source>
</evidence>
<dbReference type="InterPro" id="IPR005467">
    <property type="entry name" value="His_kinase_dom"/>
</dbReference>
<keyword evidence="8" id="KW-0067">ATP-binding</keyword>
<evidence type="ECO:0000256" key="10">
    <source>
        <dbReference type="SAM" id="Phobius"/>
    </source>
</evidence>
<dbReference type="InterPro" id="IPR036097">
    <property type="entry name" value="HisK_dim/P_sf"/>
</dbReference>
<dbReference type="CDD" id="cd00075">
    <property type="entry name" value="HATPase"/>
    <property type="match status" value="1"/>
</dbReference>
<dbReference type="FunFam" id="3.30.565.10:FF:000006">
    <property type="entry name" value="Sensor histidine kinase WalK"/>
    <property type="match status" value="1"/>
</dbReference>
<dbReference type="Proteomes" id="UP000266552">
    <property type="component" value="Chromosome"/>
</dbReference>
<dbReference type="GO" id="GO:0016036">
    <property type="term" value="P:cellular response to phosphate starvation"/>
    <property type="evidence" value="ECO:0007669"/>
    <property type="project" value="TreeGrafter"/>
</dbReference>
<dbReference type="KEGG" id="plw:D5F53_07685"/>
<keyword evidence="7 12" id="KW-0418">Kinase</keyword>
<keyword evidence="4" id="KW-0597">Phosphoprotein</keyword>
<keyword evidence="10" id="KW-0812">Transmembrane</keyword>
<dbReference type="SMART" id="SM00388">
    <property type="entry name" value="HisKA"/>
    <property type="match status" value="1"/>
</dbReference>
<proteinExistence type="predicted"/>
<evidence type="ECO:0000259" key="11">
    <source>
        <dbReference type="PROSITE" id="PS50109"/>
    </source>
</evidence>
<evidence type="ECO:0000256" key="7">
    <source>
        <dbReference type="ARBA" id="ARBA00022777"/>
    </source>
</evidence>
<evidence type="ECO:0000256" key="9">
    <source>
        <dbReference type="ARBA" id="ARBA00023012"/>
    </source>
</evidence>
<dbReference type="PANTHER" id="PTHR45453">
    <property type="entry name" value="PHOSPHATE REGULON SENSOR PROTEIN PHOR"/>
    <property type="match status" value="1"/>
</dbReference>
<comment type="subcellular location">
    <subcellularLocation>
        <location evidence="2">Cell membrane</location>
        <topology evidence="2">Multi-pass membrane protein</topology>
    </subcellularLocation>
</comment>
<accession>A0A385TI55</accession>
<keyword evidence="13" id="KW-1185">Reference proteome</keyword>
<dbReference type="AlphaFoldDB" id="A0A385TI55"/>
<dbReference type="SMART" id="SM00387">
    <property type="entry name" value="HATPase_c"/>
    <property type="match status" value="1"/>
</dbReference>
<feature type="transmembrane region" description="Helical" evidence="10">
    <location>
        <begin position="7"/>
        <end position="28"/>
    </location>
</feature>
<dbReference type="EMBL" id="CP032412">
    <property type="protein sequence ID" value="AYB43171.1"/>
    <property type="molecule type" value="Genomic_DNA"/>
</dbReference>
<comment type="catalytic activity">
    <reaction evidence="1">
        <text>ATP + protein L-histidine = ADP + protein N-phospho-L-histidine.</text>
        <dbReference type="EC" id="2.7.13.3"/>
    </reaction>
</comment>
<dbReference type="InterPro" id="IPR050351">
    <property type="entry name" value="BphY/WalK/GraS-like"/>
</dbReference>
<keyword evidence="10" id="KW-0472">Membrane</keyword>
<gene>
    <name evidence="12" type="ORF">D5F53_07685</name>
</gene>
<dbReference type="InterPro" id="IPR036890">
    <property type="entry name" value="HATPase_C_sf"/>
</dbReference>
<evidence type="ECO:0000256" key="2">
    <source>
        <dbReference type="ARBA" id="ARBA00004651"/>
    </source>
</evidence>
<dbReference type="PANTHER" id="PTHR45453:SF1">
    <property type="entry name" value="PHOSPHATE REGULON SENSOR PROTEIN PHOR"/>
    <property type="match status" value="1"/>
</dbReference>
<dbReference type="SUPFAM" id="SSF55874">
    <property type="entry name" value="ATPase domain of HSP90 chaperone/DNA topoisomerase II/histidine kinase"/>
    <property type="match status" value="1"/>
</dbReference>
<protein>
    <recommendedName>
        <fullName evidence="3">histidine kinase</fullName>
        <ecNumber evidence="3">2.7.13.3</ecNumber>
    </recommendedName>
</protein>
<evidence type="ECO:0000256" key="4">
    <source>
        <dbReference type="ARBA" id="ARBA00022553"/>
    </source>
</evidence>
<evidence type="ECO:0000313" key="13">
    <source>
        <dbReference type="Proteomes" id="UP000266552"/>
    </source>
</evidence>
<dbReference type="GO" id="GO:0000155">
    <property type="term" value="F:phosphorelay sensor kinase activity"/>
    <property type="evidence" value="ECO:0007669"/>
    <property type="project" value="InterPro"/>
</dbReference>
<evidence type="ECO:0000256" key="1">
    <source>
        <dbReference type="ARBA" id="ARBA00000085"/>
    </source>
</evidence>
<keyword evidence="6" id="KW-0547">Nucleotide-binding</keyword>
<dbReference type="CDD" id="cd00082">
    <property type="entry name" value="HisKA"/>
    <property type="match status" value="1"/>
</dbReference>
<evidence type="ECO:0000256" key="6">
    <source>
        <dbReference type="ARBA" id="ARBA00022741"/>
    </source>
</evidence>
<feature type="domain" description="Histidine kinase" evidence="11">
    <location>
        <begin position="145"/>
        <end position="365"/>
    </location>
</feature>
<evidence type="ECO:0000256" key="5">
    <source>
        <dbReference type="ARBA" id="ARBA00022679"/>
    </source>
</evidence>
<feature type="transmembrane region" description="Helical" evidence="10">
    <location>
        <begin position="48"/>
        <end position="69"/>
    </location>
</feature>
<sequence>MRIKTRFTIHLALGLILWLLGTGILLVILLEGVLPMLGIHFSEDHEGLIVGAIFGVSTLLCIALFGWYFGGPIGFIMTWIQQLSKDDYKQPADLAKIVTRKGKLRMRYRLYQEVLQHLQSLGSILQANEAERTQIEQAKQEWIAGISHDLKTPLTYIKGYSALLLNEQYEWSKEEAISFIREMDDKGKHMEELIQDLSLVTQLNRADGALPLQKANQDIVEFAKRVVADISNNPQASNYLLHFQSDLSAMHMDFDAKYMQRILQNIMMNSIIHNPEFTEIFVRITDAEESAIIRITDNGVGMPADTVAHLFQQYYRGTTTDAASEGTGLGMAIVYKLIQAHDGTITVESEPSKGTTFTVRLPKGNQYVSENS</sequence>
<dbReference type="InterPro" id="IPR003594">
    <property type="entry name" value="HATPase_dom"/>
</dbReference>
<keyword evidence="10" id="KW-1133">Transmembrane helix</keyword>
<dbReference type="Pfam" id="PF02518">
    <property type="entry name" value="HATPase_c"/>
    <property type="match status" value="1"/>
</dbReference>
<evidence type="ECO:0000313" key="12">
    <source>
        <dbReference type="EMBL" id="AYB43171.1"/>
    </source>
</evidence>
<dbReference type="InterPro" id="IPR003661">
    <property type="entry name" value="HisK_dim/P_dom"/>
</dbReference>
<dbReference type="EC" id="2.7.13.3" evidence="3"/>
<dbReference type="SUPFAM" id="SSF47384">
    <property type="entry name" value="Homodimeric domain of signal transducing histidine kinase"/>
    <property type="match status" value="1"/>
</dbReference>
<evidence type="ECO:0000256" key="3">
    <source>
        <dbReference type="ARBA" id="ARBA00012438"/>
    </source>
</evidence>
<keyword evidence="5" id="KW-0808">Transferase</keyword>